<feature type="non-terminal residue" evidence="1">
    <location>
        <position position="1"/>
    </location>
</feature>
<proteinExistence type="predicted"/>
<reference evidence="1" key="1">
    <citation type="submission" date="2021-06" db="EMBL/GenBank/DDBJ databases">
        <authorList>
            <person name="Kallberg Y."/>
            <person name="Tangrot J."/>
            <person name="Rosling A."/>
        </authorList>
    </citation>
    <scope>NUCLEOTIDE SEQUENCE</scope>
    <source>
        <strain evidence="1">UK204</strain>
    </source>
</reference>
<dbReference type="AlphaFoldDB" id="A0A9N9IRJ3"/>
<evidence type="ECO:0000313" key="2">
    <source>
        <dbReference type="Proteomes" id="UP000789570"/>
    </source>
</evidence>
<dbReference type="OrthoDB" id="2415988at2759"/>
<dbReference type="Proteomes" id="UP000789570">
    <property type="component" value="Unassembled WGS sequence"/>
</dbReference>
<sequence>SEELQAHDLFEIKFSDFEIQVSLPDPMHESLLKRIDELENLNRQLLFENEELKK</sequence>
<keyword evidence="2" id="KW-1185">Reference proteome</keyword>
<organism evidence="1 2">
    <name type="scientific">Funneliformis caledonium</name>
    <dbReference type="NCBI Taxonomy" id="1117310"/>
    <lineage>
        <taxon>Eukaryota</taxon>
        <taxon>Fungi</taxon>
        <taxon>Fungi incertae sedis</taxon>
        <taxon>Mucoromycota</taxon>
        <taxon>Glomeromycotina</taxon>
        <taxon>Glomeromycetes</taxon>
        <taxon>Glomerales</taxon>
        <taxon>Glomeraceae</taxon>
        <taxon>Funneliformis</taxon>
    </lineage>
</organism>
<feature type="non-terminal residue" evidence="1">
    <location>
        <position position="54"/>
    </location>
</feature>
<protein>
    <submittedName>
        <fullName evidence="1">2596_t:CDS:1</fullName>
    </submittedName>
</protein>
<accession>A0A9N9IRJ3</accession>
<dbReference type="EMBL" id="CAJVPQ010016848">
    <property type="protein sequence ID" value="CAG8746794.1"/>
    <property type="molecule type" value="Genomic_DNA"/>
</dbReference>
<comment type="caution">
    <text evidence="1">The sequence shown here is derived from an EMBL/GenBank/DDBJ whole genome shotgun (WGS) entry which is preliminary data.</text>
</comment>
<name>A0A9N9IRJ3_9GLOM</name>
<gene>
    <name evidence="1" type="ORF">FCALED_LOCUS16016</name>
</gene>
<evidence type="ECO:0000313" key="1">
    <source>
        <dbReference type="EMBL" id="CAG8746794.1"/>
    </source>
</evidence>